<reference evidence="2" key="2">
    <citation type="submission" date="2020-09" db="EMBL/GenBank/DDBJ databases">
        <authorList>
            <person name="Sun Q."/>
            <person name="Ohkuma M."/>
        </authorList>
    </citation>
    <scope>NUCLEOTIDE SEQUENCE</scope>
    <source>
        <strain evidence="2">JCM 5016</strain>
    </source>
</reference>
<dbReference type="AlphaFoldDB" id="A0A918QUS0"/>
<evidence type="ECO:0000313" key="2">
    <source>
        <dbReference type="EMBL" id="GGZ73202.1"/>
    </source>
</evidence>
<evidence type="ECO:0000313" key="3">
    <source>
        <dbReference type="Proteomes" id="UP000623010"/>
    </source>
</evidence>
<keyword evidence="3" id="KW-1185">Reference proteome</keyword>
<evidence type="ECO:0000256" key="1">
    <source>
        <dbReference type="SAM" id="MobiDB-lite"/>
    </source>
</evidence>
<reference evidence="2" key="1">
    <citation type="journal article" date="2014" name="Int. J. Syst. Evol. Microbiol.">
        <title>Complete genome sequence of Corynebacterium casei LMG S-19264T (=DSM 44701T), isolated from a smear-ripened cheese.</title>
        <authorList>
            <consortium name="US DOE Joint Genome Institute (JGI-PGF)"/>
            <person name="Walter F."/>
            <person name="Albersmeier A."/>
            <person name="Kalinowski J."/>
            <person name="Ruckert C."/>
        </authorList>
    </citation>
    <scope>NUCLEOTIDE SEQUENCE</scope>
    <source>
        <strain evidence="2">JCM 5016</strain>
    </source>
</reference>
<dbReference type="EMBL" id="BMWH01000002">
    <property type="protein sequence ID" value="GGZ73202.1"/>
    <property type="molecule type" value="Genomic_DNA"/>
</dbReference>
<feature type="region of interest" description="Disordered" evidence="1">
    <location>
        <begin position="1"/>
        <end position="20"/>
    </location>
</feature>
<gene>
    <name evidence="2" type="ORF">GCM10010389_08400</name>
</gene>
<name>A0A918QUS0_9ACTN</name>
<proteinExistence type="predicted"/>
<accession>A0A918QUS0</accession>
<comment type="caution">
    <text evidence="2">The sequence shown here is derived from an EMBL/GenBank/DDBJ whole genome shotgun (WGS) entry which is preliminary data.</text>
</comment>
<organism evidence="2 3">
    <name type="scientific">Streptomyces echinoruber</name>
    <dbReference type="NCBI Taxonomy" id="68898"/>
    <lineage>
        <taxon>Bacteria</taxon>
        <taxon>Bacillati</taxon>
        <taxon>Actinomycetota</taxon>
        <taxon>Actinomycetes</taxon>
        <taxon>Kitasatosporales</taxon>
        <taxon>Streptomycetaceae</taxon>
        <taxon>Streptomyces</taxon>
    </lineage>
</organism>
<sequence>MVTHAPGPGCRQRTPAPDTIHPLHYPREAPVNSFPPDVHLTIYGPGHFPDPSPFAEHGYLFTVPGSYPDDTPAHTNVTDWEMAVYLTGDRDEWEVRDVNGERRVWATAGSRREAIGLAFLEIARKRRLEAAGIAAKRRAAGLEPVPPYAVEVTSSITLVATPAKIAVLDRIEPAKGDTPARYHVHDVNGGEPYVIQETDGVTLRTSTVGVLHARCGHTPKAAARFEDEPGALRFAQRALDACWPCDHLPQA</sequence>
<dbReference type="Proteomes" id="UP000623010">
    <property type="component" value="Unassembled WGS sequence"/>
</dbReference>
<protein>
    <submittedName>
        <fullName evidence="2">Uncharacterized protein</fullName>
    </submittedName>
</protein>